<reference evidence="3 4" key="1">
    <citation type="submission" date="2019-12" db="EMBL/GenBank/DDBJ databases">
        <title>Genomic-based taxomic classification of the family Erythrobacteraceae.</title>
        <authorList>
            <person name="Xu L."/>
        </authorList>
    </citation>
    <scope>NUCLEOTIDE SEQUENCE [LARGE SCALE GENOMIC DNA]</scope>
    <source>
        <strain evidence="3 4">JCM 17802</strain>
    </source>
</reference>
<gene>
    <name evidence="3" type="ORF">GRI36_11580</name>
</gene>
<evidence type="ECO:0000256" key="1">
    <source>
        <dbReference type="SAM" id="SignalP"/>
    </source>
</evidence>
<sequence>MIAARYLLPASAALVFATPAFAAPEAITGNWKTDDGKAVIQFYKCGGDMCGKISRFLVPEPAGGARDDNNPDKAKRSRALKGLPIFWSLSENGSKYKGKGYSPEEGRYFNAQVWRAGNTLKVQGCVAVFCKTVTFTKV</sequence>
<dbReference type="OrthoDB" id="9811671at2"/>
<accession>A0A6I4SQ81</accession>
<dbReference type="PANTHER" id="PTHR36919:SF2">
    <property type="entry name" value="BLL6627 PROTEIN"/>
    <property type="match status" value="1"/>
</dbReference>
<evidence type="ECO:0000313" key="4">
    <source>
        <dbReference type="Proteomes" id="UP000468943"/>
    </source>
</evidence>
<feature type="signal peptide" evidence="1">
    <location>
        <begin position="1"/>
        <end position="22"/>
    </location>
</feature>
<proteinExistence type="predicted"/>
<dbReference type="InterPro" id="IPR019223">
    <property type="entry name" value="DUF2147"/>
</dbReference>
<organism evidence="3 4">
    <name type="scientific">Pontixanthobacter gangjinensis</name>
    <dbReference type="NCBI Taxonomy" id="1028742"/>
    <lineage>
        <taxon>Bacteria</taxon>
        <taxon>Pseudomonadati</taxon>
        <taxon>Pseudomonadota</taxon>
        <taxon>Alphaproteobacteria</taxon>
        <taxon>Sphingomonadales</taxon>
        <taxon>Erythrobacteraceae</taxon>
        <taxon>Pontixanthobacter</taxon>
    </lineage>
</organism>
<comment type="caution">
    <text evidence="3">The sequence shown here is derived from an EMBL/GenBank/DDBJ whole genome shotgun (WGS) entry which is preliminary data.</text>
</comment>
<evidence type="ECO:0000259" key="2">
    <source>
        <dbReference type="Pfam" id="PF09917"/>
    </source>
</evidence>
<dbReference type="PANTHER" id="PTHR36919">
    <property type="entry name" value="BLR1215 PROTEIN"/>
    <property type="match status" value="1"/>
</dbReference>
<evidence type="ECO:0000313" key="3">
    <source>
        <dbReference type="EMBL" id="MXO57518.1"/>
    </source>
</evidence>
<dbReference type="Gene3D" id="2.40.128.520">
    <property type="match status" value="1"/>
</dbReference>
<dbReference type="Pfam" id="PF09917">
    <property type="entry name" value="DUF2147"/>
    <property type="match status" value="1"/>
</dbReference>
<protein>
    <submittedName>
        <fullName evidence="3">DUF2147 domain-containing protein</fullName>
    </submittedName>
</protein>
<keyword evidence="1" id="KW-0732">Signal</keyword>
<keyword evidence="4" id="KW-1185">Reference proteome</keyword>
<dbReference type="EMBL" id="WTYS01000001">
    <property type="protein sequence ID" value="MXO57518.1"/>
    <property type="molecule type" value="Genomic_DNA"/>
</dbReference>
<dbReference type="RefSeq" id="WP_160598588.1">
    <property type="nucleotide sequence ID" value="NZ_WTYS01000001.1"/>
</dbReference>
<dbReference type="AlphaFoldDB" id="A0A6I4SQ81"/>
<dbReference type="Proteomes" id="UP000468943">
    <property type="component" value="Unassembled WGS sequence"/>
</dbReference>
<feature type="domain" description="DUF2147" evidence="2">
    <location>
        <begin position="29"/>
        <end position="137"/>
    </location>
</feature>
<feature type="chain" id="PRO_5026304685" evidence="1">
    <location>
        <begin position="23"/>
        <end position="138"/>
    </location>
</feature>
<name>A0A6I4SQ81_9SPHN</name>